<sequence length="44" mass="5039">MILIVDNAGIAKFNILNTQPKNEILKMTCQSKSEISHVMFYIKI</sequence>
<organism evidence="1 2">
    <name type="scientific">Xenorhabdus bovienii</name>
    <name type="common">Xenorhabdus nematophila subsp. bovienii</name>
    <dbReference type="NCBI Taxonomy" id="40576"/>
    <lineage>
        <taxon>Bacteria</taxon>
        <taxon>Pseudomonadati</taxon>
        <taxon>Pseudomonadota</taxon>
        <taxon>Gammaproteobacteria</taxon>
        <taxon>Enterobacterales</taxon>
        <taxon>Morganellaceae</taxon>
        <taxon>Xenorhabdus</taxon>
    </lineage>
</organism>
<dbReference type="EMBL" id="FO818637">
    <property type="protein sequence ID" value="CDM88446.1"/>
    <property type="molecule type" value="Genomic_DNA"/>
</dbReference>
<evidence type="ECO:0000313" key="2">
    <source>
        <dbReference type="Proteomes" id="UP000032930"/>
    </source>
</evidence>
<dbReference type="KEGG" id="xbv:XBW1_1089"/>
<protein>
    <submittedName>
        <fullName evidence="1">Uncharacterized protein</fullName>
    </submittedName>
</protein>
<reference evidence="1 2" key="1">
    <citation type="submission" date="2014-02" db="EMBL/GenBank/DDBJ databases">
        <authorList>
            <person name="Genoscope - CEA"/>
        </authorList>
    </citation>
    <scope>NUCLEOTIDE SEQUENCE [LARGE SCALE GENOMIC DNA]</scope>
    <source>
        <strain evidence="1 2">CS03</strain>
    </source>
</reference>
<evidence type="ECO:0000313" key="1">
    <source>
        <dbReference type="EMBL" id="CDM88446.1"/>
    </source>
</evidence>
<gene>
    <name evidence="1" type="ORF">XBW1_1089</name>
</gene>
<dbReference type="Proteomes" id="UP000032930">
    <property type="component" value="Chromosome"/>
</dbReference>
<name>A0A0B6X5M7_XENBV</name>
<proteinExistence type="predicted"/>
<dbReference type="AlphaFoldDB" id="A0A0B6X5M7"/>
<accession>A0A0B6X5M7</accession>